<dbReference type="InterPro" id="IPR029058">
    <property type="entry name" value="AB_hydrolase_fold"/>
</dbReference>
<sequence length="349" mass="38576">MNSISIITILIILINSTIIIQGIPDVSNSFLGVDDPGVSHFPLYLGLKMHIRCYTNVTRANQYGPIALFDSGVPFYSTAWVSIIPSVLLNMPSWNISKACFIDRYGYGWSDSAPLPVTTQDYVGRLRESLLVAGLFTGKYILVGWSWGSIFVQTYSMTYPDEVVGILSIDGTDSQWGFIPSNQQVVINFTNTVAYLTNSNSLSEFVNADESYSRSYGWFPNTLREGLGGFTNCSIDASQQIFMTNKFLKTAVQELNIMVISSAILNFTYTLKASPTPLGDLPYVNIYSSYHNDPDWTNRQIHMASLSSNSIAMQFSTGHFYTFDNPTAIVSAISALSNKIAIKLQSTGC</sequence>
<evidence type="ECO:0000256" key="1">
    <source>
        <dbReference type="SAM" id="SignalP"/>
    </source>
</evidence>
<evidence type="ECO:0000313" key="3">
    <source>
        <dbReference type="EMBL" id="EGG15692.1"/>
    </source>
</evidence>
<keyword evidence="4" id="KW-1185">Reference proteome</keyword>
<dbReference type="Pfam" id="PF12697">
    <property type="entry name" value="Abhydrolase_6"/>
    <property type="match status" value="1"/>
</dbReference>
<name>F4QAH3_CACFS</name>
<dbReference type="Gene3D" id="3.40.50.1820">
    <property type="entry name" value="alpha/beta hydrolase"/>
    <property type="match status" value="1"/>
</dbReference>
<evidence type="ECO:0000259" key="2">
    <source>
        <dbReference type="Pfam" id="PF12697"/>
    </source>
</evidence>
<feature type="chain" id="PRO_5003320102" description="AB hydrolase-1 domain-containing protein" evidence="1">
    <location>
        <begin position="23"/>
        <end position="349"/>
    </location>
</feature>
<dbReference type="InterPro" id="IPR000073">
    <property type="entry name" value="AB_hydrolase_1"/>
</dbReference>
<dbReference type="SUPFAM" id="SSF53474">
    <property type="entry name" value="alpha/beta-Hydrolases"/>
    <property type="match status" value="1"/>
</dbReference>
<feature type="domain" description="AB hydrolase-1" evidence="2">
    <location>
        <begin position="100"/>
        <end position="330"/>
    </location>
</feature>
<evidence type="ECO:0000313" key="4">
    <source>
        <dbReference type="Proteomes" id="UP000007797"/>
    </source>
</evidence>
<keyword evidence="1" id="KW-0732">Signal</keyword>
<dbReference type="RefSeq" id="XP_004354434.1">
    <property type="nucleotide sequence ID" value="XM_004354382.1"/>
</dbReference>
<dbReference type="AlphaFoldDB" id="F4QAH3"/>
<dbReference type="OrthoDB" id="16239at2759"/>
<dbReference type="EMBL" id="GL883026">
    <property type="protein sequence ID" value="EGG15692.1"/>
    <property type="molecule type" value="Genomic_DNA"/>
</dbReference>
<dbReference type="KEGG" id="dfa:DFA_10534"/>
<protein>
    <recommendedName>
        <fullName evidence="2">AB hydrolase-1 domain-containing protein</fullName>
    </recommendedName>
</protein>
<proteinExistence type="predicted"/>
<gene>
    <name evidence="3" type="ORF">DFA_10534</name>
</gene>
<accession>F4QAH3</accession>
<reference evidence="4" key="1">
    <citation type="journal article" date="2011" name="Genome Res.">
        <title>Phylogeny-wide analysis of social amoeba genomes highlights ancient origins for complex intercellular communication.</title>
        <authorList>
            <person name="Heidel A.J."/>
            <person name="Lawal H.M."/>
            <person name="Felder M."/>
            <person name="Schilde C."/>
            <person name="Helps N.R."/>
            <person name="Tunggal B."/>
            <person name="Rivero F."/>
            <person name="John U."/>
            <person name="Schleicher M."/>
            <person name="Eichinger L."/>
            <person name="Platzer M."/>
            <person name="Noegel A.A."/>
            <person name="Schaap P."/>
            <person name="Gloeckner G."/>
        </authorList>
    </citation>
    <scope>NUCLEOTIDE SEQUENCE [LARGE SCALE GENOMIC DNA]</scope>
    <source>
        <strain evidence="4">SH3</strain>
    </source>
</reference>
<feature type="signal peptide" evidence="1">
    <location>
        <begin position="1"/>
        <end position="22"/>
    </location>
</feature>
<dbReference type="GeneID" id="14866996"/>
<organism evidence="3 4">
    <name type="scientific">Cavenderia fasciculata</name>
    <name type="common">Slime mold</name>
    <name type="synonym">Dictyostelium fasciculatum</name>
    <dbReference type="NCBI Taxonomy" id="261658"/>
    <lineage>
        <taxon>Eukaryota</taxon>
        <taxon>Amoebozoa</taxon>
        <taxon>Evosea</taxon>
        <taxon>Eumycetozoa</taxon>
        <taxon>Dictyostelia</taxon>
        <taxon>Acytosteliales</taxon>
        <taxon>Cavenderiaceae</taxon>
        <taxon>Cavenderia</taxon>
    </lineage>
</organism>
<dbReference type="Proteomes" id="UP000007797">
    <property type="component" value="Unassembled WGS sequence"/>
</dbReference>